<dbReference type="Pfam" id="PF12679">
    <property type="entry name" value="ABC2_membrane_2"/>
    <property type="match status" value="1"/>
</dbReference>
<dbReference type="AlphaFoldDB" id="A0A6J4LGA4"/>
<keyword evidence="2" id="KW-1133">Transmembrane helix</keyword>
<accession>A0A6J4LGA4</accession>
<feature type="region of interest" description="Disordered" evidence="1">
    <location>
        <begin position="1"/>
        <end position="24"/>
    </location>
</feature>
<dbReference type="PANTHER" id="PTHR37305:SF1">
    <property type="entry name" value="MEMBRANE PROTEIN"/>
    <property type="match status" value="1"/>
</dbReference>
<dbReference type="EMBL" id="CADCUB010000092">
    <property type="protein sequence ID" value="CAA9331398.1"/>
    <property type="molecule type" value="Genomic_DNA"/>
</dbReference>
<keyword evidence="2" id="KW-0812">Transmembrane</keyword>
<protein>
    <submittedName>
        <fullName evidence="3">Efflux ABC transporter, permease protein</fullName>
    </submittedName>
</protein>
<feature type="compositionally biased region" description="Polar residues" evidence="1">
    <location>
        <begin position="14"/>
        <end position="23"/>
    </location>
</feature>
<feature type="transmembrane region" description="Helical" evidence="2">
    <location>
        <begin position="263"/>
        <end position="283"/>
    </location>
</feature>
<gene>
    <name evidence="3" type="ORF">AVDCRST_MAG07-1754</name>
</gene>
<dbReference type="GO" id="GO:0140359">
    <property type="term" value="F:ABC-type transporter activity"/>
    <property type="evidence" value="ECO:0007669"/>
    <property type="project" value="InterPro"/>
</dbReference>
<feature type="transmembrane region" description="Helical" evidence="2">
    <location>
        <begin position="82"/>
        <end position="105"/>
    </location>
</feature>
<proteinExistence type="predicted"/>
<sequence>MSSAEAPALVRTAPSPTTRRNVPSSRLLRSELRLLFGRRRNQALLVVLALLPVLIGIAVRVSNGPSEPGEGPPFLERVSGNGLFLAFTGLAAVVPFFLPLTVGVVSGDAVAGEAQTGTLRYLLTVPVSRTRLLLVKYGGLLAFVLTSALLVAAVGLVVGWVLFPTGDVTLLSGTTISALEAVWRAVLVALYVTVSLAGLAALGLAVSTFTEVPVAAMATTVVLAISSQIFGAIPQLDWLHPFLFTDQWLAFGDLLRDPVPTGAMVDGLVLQAAWITVALAVAWSRFTTRDITS</sequence>
<evidence type="ECO:0000256" key="2">
    <source>
        <dbReference type="SAM" id="Phobius"/>
    </source>
</evidence>
<keyword evidence="2" id="KW-0472">Membrane</keyword>
<feature type="transmembrane region" description="Helical" evidence="2">
    <location>
        <begin position="212"/>
        <end position="233"/>
    </location>
</feature>
<name>A0A6J4LGA4_9ACTN</name>
<evidence type="ECO:0000256" key="1">
    <source>
        <dbReference type="SAM" id="MobiDB-lite"/>
    </source>
</evidence>
<dbReference type="GO" id="GO:0005886">
    <property type="term" value="C:plasma membrane"/>
    <property type="evidence" value="ECO:0007669"/>
    <property type="project" value="UniProtKB-SubCell"/>
</dbReference>
<evidence type="ECO:0000313" key="3">
    <source>
        <dbReference type="EMBL" id="CAA9331398.1"/>
    </source>
</evidence>
<feature type="transmembrane region" description="Helical" evidence="2">
    <location>
        <begin position="139"/>
        <end position="163"/>
    </location>
</feature>
<feature type="transmembrane region" description="Helical" evidence="2">
    <location>
        <begin position="43"/>
        <end position="62"/>
    </location>
</feature>
<feature type="transmembrane region" description="Helical" evidence="2">
    <location>
        <begin position="183"/>
        <end position="205"/>
    </location>
</feature>
<dbReference type="PANTHER" id="PTHR37305">
    <property type="entry name" value="INTEGRAL MEMBRANE PROTEIN-RELATED"/>
    <property type="match status" value="1"/>
</dbReference>
<organism evidence="3">
    <name type="scientific">uncultured Frankineae bacterium</name>
    <dbReference type="NCBI Taxonomy" id="437475"/>
    <lineage>
        <taxon>Bacteria</taxon>
        <taxon>Bacillati</taxon>
        <taxon>Actinomycetota</taxon>
        <taxon>Actinomycetes</taxon>
        <taxon>Frankiales</taxon>
        <taxon>environmental samples</taxon>
    </lineage>
</organism>
<reference evidence="3" key="1">
    <citation type="submission" date="2020-02" db="EMBL/GenBank/DDBJ databases">
        <authorList>
            <person name="Meier V. D."/>
        </authorList>
    </citation>
    <scope>NUCLEOTIDE SEQUENCE</scope>
    <source>
        <strain evidence="3">AVDCRST_MAG07</strain>
    </source>
</reference>